<protein>
    <submittedName>
        <fullName evidence="1">Uncharacterized protein</fullName>
    </submittedName>
</protein>
<evidence type="ECO:0000313" key="1">
    <source>
        <dbReference type="EMBL" id="KAF1304288.1"/>
    </source>
</evidence>
<proteinExistence type="predicted"/>
<name>A0ABQ6Z0L1_9ENTE</name>
<dbReference type="RefSeq" id="WP_161901844.1">
    <property type="nucleotide sequence ID" value="NZ_MAEL01000034.1"/>
</dbReference>
<reference evidence="1 2" key="1">
    <citation type="submission" date="2016-06" db="EMBL/GenBank/DDBJ databases">
        <title>Four novel species of enterococci isolated from chicken manure.</title>
        <authorList>
            <person name="Van Tyne D."/>
        </authorList>
    </citation>
    <scope>NUCLEOTIDE SEQUENCE [LARGE SCALE GENOMIC DNA]</scope>
    <source>
        <strain evidence="1 2">CU12B</strain>
    </source>
</reference>
<accession>A0ABQ6Z0L1</accession>
<evidence type="ECO:0000313" key="2">
    <source>
        <dbReference type="Proteomes" id="UP000782705"/>
    </source>
</evidence>
<organism evidence="1 2">
    <name type="scientific">Candidatus Enterococcus willemsii</name>
    <dbReference type="NCBI Taxonomy" id="1857215"/>
    <lineage>
        <taxon>Bacteria</taxon>
        <taxon>Bacillati</taxon>
        <taxon>Bacillota</taxon>
        <taxon>Bacilli</taxon>
        <taxon>Lactobacillales</taxon>
        <taxon>Enterococcaceae</taxon>
        <taxon>Enterococcus</taxon>
    </lineage>
</organism>
<comment type="caution">
    <text evidence="1">The sequence shown here is derived from an EMBL/GenBank/DDBJ whole genome shotgun (WGS) entry which is preliminary data.</text>
</comment>
<keyword evidence="2" id="KW-1185">Reference proteome</keyword>
<gene>
    <name evidence="1" type="ORF">BAU17_12805</name>
</gene>
<dbReference type="Proteomes" id="UP000782705">
    <property type="component" value="Unassembled WGS sequence"/>
</dbReference>
<dbReference type="EMBL" id="MAEL01000034">
    <property type="protein sequence ID" value="KAF1304288.1"/>
    <property type="molecule type" value="Genomic_DNA"/>
</dbReference>
<sequence length="173" mass="20311">MTNELIITIVFNGKEISHRMNGVEINSLEQAEQQAKETIEKFIERYKLRGQMAEKVREDSFWNEETFQVSNEEERRSQSHSPELESLLKDYLKQANMDLKEATKLAKETIVGYYDLILALEYEGYSREQATMIVENSPRRSERLNLSVMVLGDKVYPEVNREIAQLKGFYFED</sequence>